<dbReference type="AlphaFoldDB" id="A0A1E5P8S5"/>
<evidence type="ECO:0000313" key="3">
    <source>
        <dbReference type="Proteomes" id="UP000095759"/>
    </source>
</evidence>
<dbReference type="Proteomes" id="UP000095759">
    <property type="component" value="Unassembled WGS sequence"/>
</dbReference>
<keyword evidence="1" id="KW-0732">Signal</keyword>
<name>A0A1E5P8S5_9ACTN</name>
<comment type="caution">
    <text evidence="2">The sequence shown here is derived from an EMBL/GenBank/DDBJ whole genome shotgun (WGS) entry which is preliminary data.</text>
</comment>
<evidence type="ECO:0000256" key="1">
    <source>
        <dbReference type="SAM" id="SignalP"/>
    </source>
</evidence>
<feature type="chain" id="PRO_5009183079" description="Alpha/beta hydrolase" evidence="1">
    <location>
        <begin position="34"/>
        <end position="63"/>
    </location>
</feature>
<accession>A0A1E5P8S5</accession>
<gene>
    <name evidence="2" type="ORF">AS594_16840</name>
</gene>
<evidence type="ECO:0008006" key="4">
    <source>
        <dbReference type="Google" id="ProtNLM"/>
    </source>
</evidence>
<proteinExistence type="predicted"/>
<evidence type="ECO:0000313" key="2">
    <source>
        <dbReference type="EMBL" id="OEJ25918.1"/>
    </source>
</evidence>
<organism evidence="2 3">
    <name type="scientific">Streptomyces agglomeratus</name>
    <dbReference type="NCBI Taxonomy" id="285458"/>
    <lineage>
        <taxon>Bacteria</taxon>
        <taxon>Bacillati</taxon>
        <taxon>Actinomycetota</taxon>
        <taxon>Actinomycetes</taxon>
        <taxon>Kitasatosporales</taxon>
        <taxon>Streptomycetaceae</taxon>
        <taxon>Streptomyces</taxon>
    </lineage>
</organism>
<keyword evidence="3" id="KW-1185">Reference proteome</keyword>
<dbReference type="EMBL" id="MEHJ01000001">
    <property type="protein sequence ID" value="OEJ25918.1"/>
    <property type="molecule type" value="Genomic_DNA"/>
</dbReference>
<feature type="signal peptide" evidence="1">
    <location>
        <begin position="1"/>
        <end position="33"/>
    </location>
</feature>
<protein>
    <recommendedName>
        <fullName evidence="4">Alpha/beta hydrolase</fullName>
    </recommendedName>
</protein>
<sequence>MKTPSTAAVAGAAAALVTGLAAVLAGPAPLALADQPDRPARLPIELPDVGHESFQGIDKALQC</sequence>
<reference evidence="2 3" key="1">
    <citation type="submission" date="2016-08" db="EMBL/GenBank/DDBJ databases">
        <title>Complete genome sequence of Streptomyces agglomeratus strain 6-3-2, a novel anti-MRSA actinomycete isolated from Wuli of Tebit, China.</title>
        <authorList>
            <person name="Chen X."/>
        </authorList>
    </citation>
    <scope>NUCLEOTIDE SEQUENCE [LARGE SCALE GENOMIC DNA]</scope>
    <source>
        <strain evidence="2 3">6-3-2</strain>
    </source>
</reference>
<dbReference type="STRING" id="285458.BGM19_20100"/>
<dbReference type="RefSeq" id="WP_069932700.1">
    <property type="nucleotide sequence ID" value="NZ_MEHJ01000001.1"/>
</dbReference>